<dbReference type="PANTHER" id="PTHR47842">
    <property type="entry name" value="EXPRESSED PROTEIN"/>
    <property type="match status" value="1"/>
</dbReference>
<dbReference type="Proteomes" id="UP000070700">
    <property type="component" value="Unassembled WGS sequence"/>
</dbReference>
<evidence type="ECO:0000256" key="1">
    <source>
        <dbReference type="SAM" id="MobiDB-lite"/>
    </source>
</evidence>
<dbReference type="PANTHER" id="PTHR47842:SF1">
    <property type="entry name" value="DUF676 DOMAIN-CONTAINING PROTEIN"/>
    <property type="match status" value="1"/>
</dbReference>
<dbReference type="SUPFAM" id="SSF53474">
    <property type="entry name" value="alpha/beta-Hydrolases"/>
    <property type="match status" value="1"/>
</dbReference>
<evidence type="ECO:0000313" key="2">
    <source>
        <dbReference type="EMBL" id="KUJ22030.1"/>
    </source>
</evidence>
<sequence>MKKTLLLCFIHGFKGGDDTFGGFPEHLRALVSHALPKVDVQAIVYPKFETRGDLAECVSRFRDWLLEKVIDIEVSRHTPSPTIDPSVHTILIGHSMGGIVAADTILALTSDRAVTSSRPTSSHSTTQPEGQAPAPPPKPELNTLMFPYIRGVLAFDTPYLGISPGVVAHGAEGHYNAASSLFTEFSGLSSAIWGSKATTSSEAKEEKKPIAALPAPPSVEATSSSWGKWGRIAAIAGTGIAVAAGGTAAYLNREQISQGWSWASSHLEFIGCLARPEELKKRVAGIVTLNRELGTGWGNLYTRLGQKAVSKSDGTTLVGSVIGNTRTFCNLPVGKSEARPFWQEAINDAARDEAGAHMTMFYPKDNPGYYAMSEQAKTLIVQWTMDEWYESSTGETVQFAIENEL</sequence>
<dbReference type="KEGG" id="psco:LY89DRAFT_608715"/>
<accession>A0A194XP57</accession>
<dbReference type="InParanoid" id="A0A194XP57"/>
<reference evidence="2 3" key="1">
    <citation type="submission" date="2015-10" db="EMBL/GenBank/DDBJ databases">
        <title>Full genome of DAOMC 229536 Phialocephala scopiformis, a fungal endophyte of spruce producing the potent anti-insectan compound rugulosin.</title>
        <authorList>
            <consortium name="DOE Joint Genome Institute"/>
            <person name="Walker A.K."/>
            <person name="Frasz S.L."/>
            <person name="Seifert K.A."/>
            <person name="Miller J.D."/>
            <person name="Mondo S.J."/>
            <person name="Labutti K."/>
            <person name="Lipzen A."/>
            <person name="Dockter R."/>
            <person name="Kennedy M."/>
            <person name="Grigoriev I.V."/>
            <person name="Spatafora J.W."/>
        </authorList>
    </citation>
    <scope>NUCLEOTIDE SEQUENCE [LARGE SCALE GENOMIC DNA]</scope>
    <source>
        <strain evidence="2 3">CBS 120377</strain>
    </source>
</reference>
<keyword evidence="3" id="KW-1185">Reference proteome</keyword>
<organism evidence="2 3">
    <name type="scientific">Mollisia scopiformis</name>
    <name type="common">Conifer needle endophyte fungus</name>
    <name type="synonym">Phialocephala scopiformis</name>
    <dbReference type="NCBI Taxonomy" id="149040"/>
    <lineage>
        <taxon>Eukaryota</taxon>
        <taxon>Fungi</taxon>
        <taxon>Dikarya</taxon>
        <taxon>Ascomycota</taxon>
        <taxon>Pezizomycotina</taxon>
        <taxon>Leotiomycetes</taxon>
        <taxon>Helotiales</taxon>
        <taxon>Mollisiaceae</taxon>
        <taxon>Mollisia</taxon>
    </lineage>
</organism>
<dbReference type="InterPro" id="IPR029058">
    <property type="entry name" value="AB_hydrolase_fold"/>
</dbReference>
<proteinExistence type="predicted"/>
<gene>
    <name evidence="2" type="ORF">LY89DRAFT_608715</name>
</gene>
<dbReference type="OrthoDB" id="442243at2759"/>
<dbReference type="AlphaFoldDB" id="A0A194XP57"/>
<feature type="region of interest" description="Disordered" evidence="1">
    <location>
        <begin position="113"/>
        <end position="140"/>
    </location>
</feature>
<evidence type="ECO:0000313" key="3">
    <source>
        <dbReference type="Proteomes" id="UP000070700"/>
    </source>
</evidence>
<dbReference type="EMBL" id="KQ947407">
    <property type="protein sequence ID" value="KUJ22030.1"/>
    <property type="molecule type" value="Genomic_DNA"/>
</dbReference>
<evidence type="ECO:0008006" key="4">
    <source>
        <dbReference type="Google" id="ProtNLM"/>
    </source>
</evidence>
<dbReference type="Gene3D" id="3.40.50.1820">
    <property type="entry name" value="alpha/beta hydrolase"/>
    <property type="match status" value="1"/>
</dbReference>
<feature type="compositionally biased region" description="Low complexity" evidence="1">
    <location>
        <begin position="115"/>
        <end position="132"/>
    </location>
</feature>
<name>A0A194XP57_MOLSC</name>
<dbReference type="GeneID" id="28820232"/>
<protein>
    <recommendedName>
        <fullName evidence="4">DUF676 domain-containing protein</fullName>
    </recommendedName>
</protein>
<dbReference type="RefSeq" id="XP_018076385.1">
    <property type="nucleotide sequence ID" value="XM_018210506.1"/>
</dbReference>